<dbReference type="RefSeq" id="WP_145264449.1">
    <property type="nucleotide sequence ID" value="NZ_CP036316.1"/>
</dbReference>
<reference evidence="1 2" key="1">
    <citation type="submission" date="2019-02" db="EMBL/GenBank/DDBJ databases">
        <title>Deep-cultivation of Planctomycetes and their phenomic and genomic characterization uncovers novel biology.</title>
        <authorList>
            <person name="Wiegand S."/>
            <person name="Jogler M."/>
            <person name="Boedeker C."/>
            <person name="Pinto D."/>
            <person name="Vollmers J."/>
            <person name="Rivas-Marin E."/>
            <person name="Kohn T."/>
            <person name="Peeters S.H."/>
            <person name="Heuer A."/>
            <person name="Rast P."/>
            <person name="Oberbeckmann S."/>
            <person name="Bunk B."/>
            <person name="Jeske O."/>
            <person name="Meyerdierks A."/>
            <person name="Storesund J.E."/>
            <person name="Kallscheuer N."/>
            <person name="Luecker S."/>
            <person name="Lage O.M."/>
            <person name="Pohl T."/>
            <person name="Merkel B.J."/>
            <person name="Hornburger P."/>
            <person name="Mueller R.-W."/>
            <person name="Bruemmer F."/>
            <person name="Labrenz M."/>
            <person name="Spormann A.M."/>
            <person name="Op den Camp H."/>
            <person name="Overmann J."/>
            <person name="Amann R."/>
            <person name="Jetten M.S.M."/>
            <person name="Mascher T."/>
            <person name="Medema M.H."/>
            <person name="Devos D.P."/>
            <person name="Kaster A.-K."/>
            <person name="Ovreas L."/>
            <person name="Rohde M."/>
            <person name="Galperin M.Y."/>
            <person name="Jogler C."/>
        </authorList>
    </citation>
    <scope>NUCLEOTIDE SEQUENCE [LARGE SCALE GENOMIC DNA]</scope>
    <source>
        <strain evidence="1 2">V22</strain>
    </source>
</reference>
<dbReference type="Proteomes" id="UP000319976">
    <property type="component" value="Chromosome"/>
</dbReference>
<evidence type="ECO:0008006" key="3">
    <source>
        <dbReference type="Google" id="ProtNLM"/>
    </source>
</evidence>
<accession>A0A517TBV2</accession>
<dbReference type="AlphaFoldDB" id="A0A517TBV2"/>
<proteinExistence type="predicted"/>
<protein>
    <recommendedName>
        <fullName evidence="3">Teichoic acid biosynthesis protein</fullName>
    </recommendedName>
</protein>
<evidence type="ECO:0000313" key="2">
    <source>
        <dbReference type="Proteomes" id="UP000319976"/>
    </source>
</evidence>
<dbReference type="OrthoDB" id="9793805at2"/>
<evidence type="ECO:0000313" key="1">
    <source>
        <dbReference type="EMBL" id="QDT65844.1"/>
    </source>
</evidence>
<name>A0A517TBV2_9PLAN</name>
<dbReference type="SUPFAM" id="SSF53756">
    <property type="entry name" value="UDP-Glycosyltransferase/glycogen phosphorylase"/>
    <property type="match status" value="1"/>
</dbReference>
<organism evidence="1 2">
    <name type="scientific">Calycomorphotria hydatis</name>
    <dbReference type="NCBI Taxonomy" id="2528027"/>
    <lineage>
        <taxon>Bacteria</taxon>
        <taxon>Pseudomonadati</taxon>
        <taxon>Planctomycetota</taxon>
        <taxon>Planctomycetia</taxon>
        <taxon>Planctomycetales</taxon>
        <taxon>Planctomycetaceae</taxon>
        <taxon>Calycomorphotria</taxon>
    </lineage>
</organism>
<dbReference type="EMBL" id="CP036316">
    <property type="protein sequence ID" value="QDT65844.1"/>
    <property type="molecule type" value="Genomic_DNA"/>
</dbReference>
<dbReference type="Pfam" id="PF13528">
    <property type="entry name" value="Glyco_trans_1_3"/>
    <property type="match status" value="1"/>
</dbReference>
<dbReference type="Gene3D" id="3.40.50.2000">
    <property type="entry name" value="Glycogen Phosphorylase B"/>
    <property type="match status" value="2"/>
</dbReference>
<dbReference type="KEGG" id="chya:V22_31060"/>
<gene>
    <name evidence="1" type="ORF">V22_31060</name>
</gene>
<keyword evidence="2" id="KW-1185">Reference proteome</keyword>
<sequence length="372" mass="42284">MATIFYSMAGEGRGHATRVRSLVESLRQDHRLVLFAPAAAYDFLEPLYRNSDVEVRPITGLLFHYKNRHLHIPQTVRAGLDYLWQMPELIRSLEQELREGGADLVLTDFEPALPRAAERAGIPVMSINHQHFLMVNELRGVPLHLRLRATATTPLIKWYCPRPQAMVVSSFYFPPLRRSYEEHVTQVGVLMRPDVLRAVPEHGGHLLLYLRRFSHDHILETLRHCGREVRVYGLGEKEPEGNLRFRPISESGFLEDLVTCQALVSNAGNQLVGEALYLGKPVFAMPEPGNFEQFINAHYLRDCGGGDWVRVKHFNGESLGKFLDNVETFRSQIHDRERLCGNPATVDAVQRMLDNCETRSLPNNQLPIPVAG</sequence>